<dbReference type="Pfam" id="PF20151">
    <property type="entry name" value="DUF6533"/>
    <property type="match status" value="1"/>
</dbReference>
<evidence type="ECO:0000259" key="3">
    <source>
        <dbReference type="Pfam" id="PF20151"/>
    </source>
</evidence>
<dbReference type="OrthoDB" id="3258294at2759"/>
<evidence type="ECO:0000313" key="5">
    <source>
        <dbReference type="Proteomes" id="UP000521943"/>
    </source>
</evidence>
<keyword evidence="5" id="KW-1185">Reference proteome</keyword>
<feature type="region of interest" description="Disordered" evidence="1">
    <location>
        <begin position="333"/>
        <end position="354"/>
    </location>
</feature>
<protein>
    <recommendedName>
        <fullName evidence="3">DUF6533 domain-containing protein</fullName>
    </recommendedName>
</protein>
<evidence type="ECO:0000256" key="2">
    <source>
        <dbReference type="SAM" id="Phobius"/>
    </source>
</evidence>
<feature type="transmembrane region" description="Helical" evidence="2">
    <location>
        <begin position="267"/>
        <end position="286"/>
    </location>
</feature>
<organism evidence="4 5">
    <name type="scientific">Ephemerocybe angulata</name>
    <dbReference type="NCBI Taxonomy" id="980116"/>
    <lineage>
        <taxon>Eukaryota</taxon>
        <taxon>Fungi</taxon>
        <taxon>Dikarya</taxon>
        <taxon>Basidiomycota</taxon>
        <taxon>Agaricomycotina</taxon>
        <taxon>Agaricomycetes</taxon>
        <taxon>Agaricomycetidae</taxon>
        <taxon>Agaricales</taxon>
        <taxon>Agaricineae</taxon>
        <taxon>Psathyrellaceae</taxon>
        <taxon>Ephemerocybe</taxon>
    </lineage>
</organism>
<keyword evidence="2" id="KW-1133">Transmembrane helix</keyword>
<dbReference type="AlphaFoldDB" id="A0A8H6I9P2"/>
<feature type="domain" description="DUF6533" evidence="3">
    <location>
        <begin position="41"/>
        <end position="84"/>
    </location>
</feature>
<comment type="caution">
    <text evidence="4">The sequence shown here is derived from an EMBL/GenBank/DDBJ whole genome shotgun (WGS) entry which is preliminary data.</text>
</comment>
<dbReference type="Proteomes" id="UP000521943">
    <property type="component" value="Unassembled WGS sequence"/>
</dbReference>
<feature type="transmembrane region" description="Helical" evidence="2">
    <location>
        <begin position="233"/>
        <end position="255"/>
    </location>
</feature>
<feature type="transmembrane region" description="Helical" evidence="2">
    <location>
        <begin position="192"/>
        <end position="213"/>
    </location>
</feature>
<accession>A0A8H6I9P2</accession>
<evidence type="ECO:0000313" key="4">
    <source>
        <dbReference type="EMBL" id="KAF6759856.1"/>
    </source>
</evidence>
<dbReference type="EMBL" id="JACGCI010000014">
    <property type="protein sequence ID" value="KAF6759856.1"/>
    <property type="molecule type" value="Genomic_DNA"/>
</dbReference>
<reference evidence="4 5" key="1">
    <citation type="submission" date="2020-07" db="EMBL/GenBank/DDBJ databases">
        <title>Comparative genomics of pyrophilous fungi reveals a link between fire events and developmental genes.</title>
        <authorList>
            <consortium name="DOE Joint Genome Institute"/>
            <person name="Steindorff A.S."/>
            <person name="Carver A."/>
            <person name="Calhoun S."/>
            <person name="Stillman K."/>
            <person name="Liu H."/>
            <person name="Lipzen A."/>
            <person name="Pangilinan J."/>
            <person name="Labutti K."/>
            <person name="Bruns T.D."/>
            <person name="Grigoriev I.V."/>
        </authorList>
    </citation>
    <scope>NUCLEOTIDE SEQUENCE [LARGE SCALE GENOMIC DNA]</scope>
    <source>
        <strain evidence="4 5">CBS 144469</strain>
    </source>
</reference>
<name>A0A8H6I9P2_9AGAR</name>
<dbReference type="InterPro" id="IPR045340">
    <property type="entry name" value="DUF6533"/>
</dbReference>
<keyword evidence="2" id="KW-0472">Membrane</keyword>
<sequence length="379" mass="42255">MASYSPAEIAKFTDLYSRNIIPLRVVCKLDCRAPSIGISLLLVAALTWVLHDYFDTLEDEVRYIWSQQRGIGKTAYLFVRYYTLALLVFDVAQIHSFAIPGVTSNSVCLAMDPTIRVVGAISLWTIEIIMQIRIYALYSSSRKIALFNGVLFLISIGLFIWILATNAIGRADRIASAIRLPLPGCPAINGGIAWAQWLPATGFEAVLFGFALYKSFRTMFHQRKIHDKWTVSAVLLGDNILYFFGITALLIFNNVMASGSISKYIPWYSYGPFHAAMGIMTTRMLMHLRKVAVRAHRGGDTTINGDSMLTDNSHFYRPKFATRNTASVGYSSGPTAKYSQGSVPSKDGWKSNSDAELALHDKRMDGLESYSMSTIHRPQ</sequence>
<evidence type="ECO:0000256" key="1">
    <source>
        <dbReference type="SAM" id="MobiDB-lite"/>
    </source>
</evidence>
<proteinExistence type="predicted"/>
<feature type="compositionally biased region" description="Polar residues" evidence="1">
    <location>
        <begin position="333"/>
        <end position="343"/>
    </location>
</feature>
<gene>
    <name evidence="4" type="ORF">DFP72DRAFT_884425</name>
</gene>
<keyword evidence="2" id="KW-0812">Transmembrane</keyword>
<feature type="transmembrane region" description="Helical" evidence="2">
    <location>
        <begin position="114"/>
        <end position="132"/>
    </location>
</feature>
<feature type="transmembrane region" description="Helical" evidence="2">
    <location>
        <begin position="75"/>
        <end position="94"/>
    </location>
</feature>
<feature type="transmembrane region" description="Helical" evidence="2">
    <location>
        <begin position="144"/>
        <end position="164"/>
    </location>
</feature>